<evidence type="ECO:0000256" key="1">
    <source>
        <dbReference type="ARBA" id="ARBA00022723"/>
    </source>
</evidence>
<keyword evidence="8" id="KW-1185">Reference proteome</keyword>
<dbReference type="Gene3D" id="6.10.250.3030">
    <property type="match status" value="1"/>
</dbReference>
<dbReference type="SMART" id="SM00225">
    <property type="entry name" value="BTB"/>
    <property type="match status" value="1"/>
</dbReference>
<dbReference type="PANTHER" id="PTHR48079:SF6">
    <property type="entry name" value="NAD(P)-BINDING DOMAIN-CONTAINING PROTEIN-RELATED"/>
    <property type="match status" value="1"/>
</dbReference>
<feature type="domain" description="FYVE-type" evidence="6">
    <location>
        <begin position="446"/>
        <end position="504"/>
    </location>
</feature>
<accession>T0S150</accession>
<dbReference type="InterPro" id="IPR000306">
    <property type="entry name" value="Znf_FYVE"/>
</dbReference>
<dbReference type="CDD" id="cd14733">
    <property type="entry name" value="BACK"/>
    <property type="match status" value="1"/>
</dbReference>
<dbReference type="PANTHER" id="PTHR48079">
    <property type="entry name" value="PROTEIN YEEZ"/>
    <property type="match status" value="1"/>
</dbReference>
<dbReference type="InterPro" id="IPR016024">
    <property type="entry name" value="ARM-type_fold"/>
</dbReference>
<dbReference type="Gene3D" id="1.25.10.10">
    <property type="entry name" value="Leucine-rich Repeat Variant"/>
    <property type="match status" value="1"/>
</dbReference>
<dbReference type="eggNOG" id="KOG0167">
    <property type="taxonomic scope" value="Eukaryota"/>
</dbReference>
<evidence type="ECO:0000259" key="5">
    <source>
        <dbReference type="PROSITE" id="PS50097"/>
    </source>
</evidence>
<gene>
    <name evidence="7" type="ORF">SDRG_04388</name>
</gene>
<dbReference type="InterPro" id="IPR011989">
    <property type="entry name" value="ARM-like"/>
</dbReference>
<dbReference type="GO" id="GO:0005737">
    <property type="term" value="C:cytoplasm"/>
    <property type="evidence" value="ECO:0007669"/>
    <property type="project" value="TreeGrafter"/>
</dbReference>
<organism evidence="7 8">
    <name type="scientific">Saprolegnia diclina (strain VS20)</name>
    <dbReference type="NCBI Taxonomy" id="1156394"/>
    <lineage>
        <taxon>Eukaryota</taxon>
        <taxon>Sar</taxon>
        <taxon>Stramenopiles</taxon>
        <taxon>Oomycota</taxon>
        <taxon>Saprolegniomycetes</taxon>
        <taxon>Saprolegniales</taxon>
        <taxon>Saprolegniaceae</taxon>
        <taxon>Saprolegnia</taxon>
    </lineage>
</organism>
<name>T0S150_SAPDV</name>
<dbReference type="Gene3D" id="3.40.50.720">
    <property type="entry name" value="NAD(P)-binding Rossmann-like Domain"/>
    <property type="match status" value="1"/>
</dbReference>
<dbReference type="Proteomes" id="UP000030762">
    <property type="component" value="Unassembled WGS sequence"/>
</dbReference>
<dbReference type="Pfam" id="PF13460">
    <property type="entry name" value="NAD_binding_10"/>
    <property type="match status" value="1"/>
</dbReference>
<dbReference type="InParanoid" id="T0S150"/>
<evidence type="ECO:0000256" key="2">
    <source>
        <dbReference type="ARBA" id="ARBA00022771"/>
    </source>
</evidence>
<dbReference type="RefSeq" id="XP_008608285.1">
    <property type="nucleotide sequence ID" value="XM_008610063.1"/>
</dbReference>
<evidence type="ECO:0000256" key="3">
    <source>
        <dbReference type="ARBA" id="ARBA00022833"/>
    </source>
</evidence>
<evidence type="ECO:0000256" key="4">
    <source>
        <dbReference type="PROSITE-ProRule" id="PRU00091"/>
    </source>
</evidence>
<dbReference type="SUPFAM" id="SSF57903">
    <property type="entry name" value="FYVE/PHD zinc finger"/>
    <property type="match status" value="1"/>
</dbReference>
<dbReference type="InterPro" id="IPR036291">
    <property type="entry name" value="NAD(P)-bd_dom_sf"/>
</dbReference>
<evidence type="ECO:0000313" key="7">
    <source>
        <dbReference type="EMBL" id="EQC38693.1"/>
    </source>
</evidence>
<evidence type="ECO:0000259" key="6">
    <source>
        <dbReference type="PROSITE" id="PS50178"/>
    </source>
</evidence>
<dbReference type="OMA" id="PYLVDDH"/>
<proteinExistence type="predicted"/>
<dbReference type="SUPFAM" id="SSF48371">
    <property type="entry name" value="ARM repeat"/>
    <property type="match status" value="1"/>
</dbReference>
<sequence length="944" mass="103987">MLFGPQGDGLVYDKTARAKGAGAEIMSVKRRGKPSGPTSAFEATGKVRKTRTPKKRLEDTRCIYPSVWASLRFKTTDSKKNRPAFLNASQSKLPVCVTGADGFVAAWIVAELLQRGYKVRATVPVRTDDVERLKELPKAAKNLTIVETSLLTPELCDVAVEGCEYVIHTGTPASCTVRDPVSEAKEPGMHTVSSRIHCIVPVMTNFMKACVRARVKKMILTSSVAALCDSVSPTTIVNDMCWNTESSLEKNPHFFGFKLAEEKAWQLVEQETLELVTICPGTLMGPSVCGASIPPGNQVVYDLITGAYAALVDLNWAVTDVRDCAVAHILAMEHPDARGRYICVNKTVWLRDIVETLRANGYSGRDLPLQVGLPNWVARLPAYAPQLGQVGASLYADHVSNAQPSPYLSDRIVDVLGLGFREAKSTIVETAGDLLKWKWIKPWAEDCEALSCAICDVPFSFIRRKHHCRECGTIICSDCSLSRAVVEGLSERARLCDQCVQTSIPALIELVAANPRARAAVVALESLMENPDNHELITRCHGIPILIEALHCADEDVSFPAAGTFLALSLDVASALQMVLEGAVLHMLEVDQTTDTWRQCLQALRNIWRQINRAEFRKMLHSVSRVSTDAASGPLKANILLTFVHMMEPADVVELLKEGLMDVFFFMLQSAETYPRCAAAHAITRLIPDSYHPDTSIEIPPFHVDNHEELLTLAALSDIQFLVKGHIAPINAHKIVLFVRNAYFKNMFGSTTTTTKRVIEIDNCSYNVFSMLLRFIYTGKLTIDEGTAQDLLRAASFYQVTVLQKRIESFLADRIDVGNVVDLLSLSNDCHAESLRRACIPFLMKNIHAVVKLPSFAVHHEWASQEILLELANMLGPVWHDSYLTVVQHKATKIVQTPLPPVVVPTSAPMLKPASPAMRPKAVSPVLAPRSRLLSDESLAEGIC</sequence>
<dbReference type="Pfam" id="PF00651">
    <property type="entry name" value="BTB"/>
    <property type="match status" value="1"/>
</dbReference>
<dbReference type="InterPro" id="IPR016040">
    <property type="entry name" value="NAD(P)-bd_dom"/>
</dbReference>
<dbReference type="GO" id="GO:0004029">
    <property type="term" value="F:aldehyde dehydrogenase (NAD+) activity"/>
    <property type="evidence" value="ECO:0007669"/>
    <property type="project" value="TreeGrafter"/>
</dbReference>
<dbReference type="InterPro" id="IPR051783">
    <property type="entry name" value="NAD(P)-dependent_oxidoreduct"/>
</dbReference>
<protein>
    <recommendedName>
        <fullName evidence="9">FYVE-type domain-containing protein</fullName>
    </recommendedName>
</protein>
<dbReference type="OrthoDB" id="2735536at2759"/>
<feature type="domain" description="BTB" evidence="5">
    <location>
        <begin position="717"/>
        <end position="785"/>
    </location>
</feature>
<evidence type="ECO:0008006" key="9">
    <source>
        <dbReference type="Google" id="ProtNLM"/>
    </source>
</evidence>
<dbReference type="InterPro" id="IPR017455">
    <property type="entry name" value="Znf_FYVE-rel"/>
</dbReference>
<dbReference type="GeneID" id="19945115"/>
<dbReference type="SUPFAM" id="SSF51735">
    <property type="entry name" value="NAD(P)-binding Rossmann-fold domains"/>
    <property type="match status" value="1"/>
</dbReference>
<dbReference type="PROSITE" id="PS50097">
    <property type="entry name" value="BTB"/>
    <property type="match status" value="1"/>
</dbReference>
<dbReference type="STRING" id="1156394.T0S150"/>
<dbReference type="InterPro" id="IPR011011">
    <property type="entry name" value="Znf_FYVE_PHD"/>
</dbReference>
<keyword evidence="3" id="KW-0862">Zinc</keyword>
<dbReference type="InterPro" id="IPR013083">
    <property type="entry name" value="Znf_RING/FYVE/PHD"/>
</dbReference>
<dbReference type="AlphaFoldDB" id="T0S150"/>
<evidence type="ECO:0000313" key="8">
    <source>
        <dbReference type="Proteomes" id="UP000030762"/>
    </source>
</evidence>
<dbReference type="VEuPathDB" id="FungiDB:SDRG_04388"/>
<dbReference type="InterPro" id="IPR000210">
    <property type="entry name" value="BTB/POZ_dom"/>
</dbReference>
<keyword evidence="2 4" id="KW-0863">Zinc-finger</keyword>
<reference evidence="7 8" key="1">
    <citation type="submission" date="2012-04" db="EMBL/GenBank/DDBJ databases">
        <title>The Genome Sequence of Saprolegnia declina VS20.</title>
        <authorList>
            <consortium name="The Broad Institute Genome Sequencing Platform"/>
            <person name="Russ C."/>
            <person name="Nusbaum C."/>
            <person name="Tyler B."/>
            <person name="van West P."/>
            <person name="Dieguez-Uribeondo J."/>
            <person name="de Bruijn I."/>
            <person name="Tripathy S."/>
            <person name="Jiang R."/>
            <person name="Young S.K."/>
            <person name="Zeng Q."/>
            <person name="Gargeya S."/>
            <person name="Fitzgerald M."/>
            <person name="Haas B."/>
            <person name="Abouelleil A."/>
            <person name="Alvarado L."/>
            <person name="Arachchi H.M."/>
            <person name="Berlin A."/>
            <person name="Chapman S.B."/>
            <person name="Goldberg J."/>
            <person name="Griggs A."/>
            <person name="Gujja S."/>
            <person name="Hansen M."/>
            <person name="Howarth C."/>
            <person name="Imamovic A."/>
            <person name="Larimer J."/>
            <person name="McCowen C."/>
            <person name="Montmayeur A."/>
            <person name="Murphy C."/>
            <person name="Neiman D."/>
            <person name="Pearson M."/>
            <person name="Priest M."/>
            <person name="Roberts A."/>
            <person name="Saif S."/>
            <person name="Shea T."/>
            <person name="Sisk P."/>
            <person name="Sykes S."/>
            <person name="Wortman J."/>
            <person name="Nusbaum C."/>
            <person name="Birren B."/>
        </authorList>
    </citation>
    <scope>NUCLEOTIDE SEQUENCE [LARGE SCALE GENOMIC DNA]</scope>
    <source>
        <strain evidence="7 8">VS20</strain>
    </source>
</reference>
<dbReference type="InterPro" id="IPR011333">
    <property type="entry name" value="SKP1/BTB/POZ_sf"/>
</dbReference>
<dbReference type="Pfam" id="PF01363">
    <property type="entry name" value="FYVE"/>
    <property type="match status" value="1"/>
</dbReference>
<dbReference type="SMART" id="SM00064">
    <property type="entry name" value="FYVE"/>
    <property type="match status" value="1"/>
</dbReference>
<dbReference type="GO" id="GO:0008270">
    <property type="term" value="F:zinc ion binding"/>
    <property type="evidence" value="ECO:0007669"/>
    <property type="project" value="UniProtKB-KW"/>
</dbReference>
<dbReference type="SUPFAM" id="SSF54695">
    <property type="entry name" value="POZ domain"/>
    <property type="match status" value="1"/>
</dbReference>
<dbReference type="Gene3D" id="3.30.710.10">
    <property type="entry name" value="Potassium Channel Kv1.1, Chain A"/>
    <property type="match status" value="1"/>
</dbReference>
<dbReference type="eggNOG" id="KOG1502">
    <property type="taxonomic scope" value="Eukaryota"/>
</dbReference>
<dbReference type="Gene3D" id="3.30.40.10">
    <property type="entry name" value="Zinc/RING finger domain, C3HC4 (zinc finger)"/>
    <property type="match status" value="1"/>
</dbReference>
<keyword evidence="1" id="KW-0479">Metal-binding</keyword>
<dbReference type="PROSITE" id="PS50178">
    <property type="entry name" value="ZF_FYVE"/>
    <property type="match status" value="1"/>
</dbReference>
<dbReference type="EMBL" id="JH767141">
    <property type="protein sequence ID" value="EQC38693.1"/>
    <property type="molecule type" value="Genomic_DNA"/>
</dbReference>